<keyword evidence="2" id="KW-0863">Zinc-finger</keyword>
<dbReference type="OrthoDB" id="7471137at2759"/>
<evidence type="ECO:0000313" key="6">
    <source>
        <dbReference type="Proteomes" id="UP000838878"/>
    </source>
</evidence>
<protein>
    <recommendedName>
        <fullName evidence="4">PHD-type domain-containing protein</fullName>
    </recommendedName>
</protein>
<organism evidence="5 6">
    <name type="scientific">Brenthis ino</name>
    <name type="common">lesser marbled fritillary</name>
    <dbReference type="NCBI Taxonomy" id="405034"/>
    <lineage>
        <taxon>Eukaryota</taxon>
        <taxon>Metazoa</taxon>
        <taxon>Ecdysozoa</taxon>
        <taxon>Arthropoda</taxon>
        <taxon>Hexapoda</taxon>
        <taxon>Insecta</taxon>
        <taxon>Pterygota</taxon>
        <taxon>Neoptera</taxon>
        <taxon>Endopterygota</taxon>
        <taxon>Lepidoptera</taxon>
        <taxon>Glossata</taxon>
        <taxon>Ditrysia</taxon>
        <taxon>Papilionoidea</taxon>
        <taxon>Nymphalidae</taxon>
        <taxon>Heliconiinae</taxon>
        <taxon>Argynnini</taxon>
        <taxon>Brenthis</taxon>
    </lineage>
</organism>
<dbReference type="Gene3D" id="3.30.40.10">
    <property type="entry name" value="Zinc/RING finger domain, C3HC4 (zinc finger)"/>
    <property type="match status" value="1"/>
</dbReference>
<keyword evidence="1" id="KW-0479">Metal-binding</keyword>
<name>A0A8J9VHB5_9NEOP</name>
<evidence type="ECO:0000313" key="5">
    <source>
        <dbReference type="EMBL" id="CAH0731702.1"/>
    </source>
</evidence>
<dbReference type="GO" id="GO:0008270">
    <property type="term" value="F:zinc ion binding"/>
    <property type="evidence" value="ECO:0007669"/>
    <property type="project" value="UniProtKB-KW"/>
</dbReference>
<dbReference type="Proteomes" id="UP000838878">
    <property type="component" value="Chromosome 9"/>
</dbReference>
<feature type="non-terminal residue" evidence="5">
    <location>
        <position position="185"/>
    </location>
</feature>
<evidence type="ECO:0000256" key="2">
    <source>
        <dbReference type="ARBA" id="ARBA00022771"/>
    </source>
</evidence>
<reference evidence="5" key="1">
    <citation type="submission" date="2021-12" db="EMBL/GenBank/DDBJ databases">
        <authorList>
            <person name="Martin H S."/>
        </authorList>
    </citation>
    <scope>NUCLEOTIDE SEQUENCE</scope>
</reference>
<dbReference type="EMBL" id="OV170229">
    <property type="protein sequence ID" value="CAH0731702.1"/>
    <property type="molecule type" value="Genomic_DNA"/>
</dbReference>
<proteinExistence type="predicted"/>
<dbReference type="InterPro" id="IPR013083">
    <property type="entry name" value="Znf_RING/FYVE/PHD"/>
</dbReference>
<accession>A0A8J9VHB5</accession>
<dbReference type="SUPFAM" id="SSF57903">
    <property type="entry name" value="FYVE/PHD zinc finger"/>
    <property type="match status" value="1"/>
</dbReference>
<gene>
    <name evidence="5" type="ORF">BINO364_LOCUS16500</name>
</gene>
<feature type="domain" description="PHD-type" evidence="4">
    <location>
        <begin position="8"/>
        <end position="56"/>
    </location>
</feature>
<evidence type="ECO:0000256" key="3">
    <source>
        <dbReference type="ARBA" id="ARBA00022833"/>
    </source>
</evidence>
<keyword evidence="3" id="KW-0862">Zinc</keyword>
<dbReference type="InterPro" id="IPR011011">
    <property type="entry name" value="Znf_FYVE_PHD"/>
</dbReference>
<keyword evidence="6" id="KW-1185">Reference proteome</keyword>
<evidence type="ECO:0000259" key="4">
    <source>
        <dbReference type="Pfam" id="PF00628"/>
    </source>
</evidence>
<dbReference type="InterPro" id="IPR019787">
    <property type="entry name" value="Znf_PHD-finger"/>
</dbReference>
<dbReference type="Pfam" id="PF00628">
    <property type="entry name" value="PHD"/>
    <property type="match status" value="1"/>
</dbReference>
<sequence>MSKNKLECCLRLPNSVEIVKCKSCNKKYHYACVSTTKIVYKDLTEEYKNNWLCPVCSRPRTDNTNTPIRNATSYTNDNKIEGESEQYVNVGARRKRIRSPGDSPRSESLGEIRSIIRQELTSVLDNFKSNILEQIDFKIKEVLDNMSGINTSIGFLEEKFEDVKQEMHNKIKIINNLEEENRNLH</sequence>
<evidence type="ECO:0000256" key="1">
    <source>
        <dbReference type="ARBA" id="ARBA00022723"/>
    </source>
</evidence>
<dbReference type="AlphaFoldDB" id="A0A8J9VHB5"/>